<dbReference type="GO" id="GO:0005886">
    <property type="term" value="C:plasma membrane"/>
    <property type="evidence" value="ECO:0007669"/>
    <property type="project" value="InterPro"/>
</dbReference>
<proteinExistence type="inferred from homology"/>
<comment type="caution">
    <text evidence="4">The sequence shown here is derived from an EMBL/GenBank/DDBJ whole genome shotgun (WGS) entry which is preliminary data.</text>
</comment>
<dbReference type="EMBL" id="MHMA01000001">
    <property type="protein sequence ID" value="OGZ20802.1"/>
    <property type="molecule type" value="Genomic_DNA"/>
</dbReference>
<dbReference type="InterPro" id="IPR043202">
    <property type="entry name" value="Band-7_stomatin-like"/>
</dbReference>
<evidence type="ECO:0000259" key="3">
    <source>
        <dbReference type="SMART" id="SM00244"/>
    </source>
</evidence>
<feature type="transmembrane region" description="Helical" evidence="2">
    <location>
        <begin position="6"/>
        <end position="23"/>
    </location>
</feature>
<sequence length="256" mass="28686">MTTIYIVLVIILFIILISIKQVTQYQRGLRFTFGKYSGLMDPGWRLVWPIIQFYKKVDLRVKAVDVPNQEAITKDNISVSVNAVIYYKIKEADKAILEVENFYYAISQLAQTTMRNAVGQVDLDELLSARDRVSENIRAIIDKASDPWGIGVINVELKDITLPEEMKRVIGKQAEAEREKRAIIIKAEGEVIAASNMAKAANTLSESKGALHLRTLQSINDISSDQSNTIVFAVPLEILRAFEGFGKNPPQEKSGE</sequence>
<evidence type="ECO:0000313" key="4">
    <source>
        <dbReference type="EMBL" id="OGZ20802.1"/>
    </source>
</evidence>
<dbReference type="SUPFAM" id="SSF117892">
    <property type="entry name" value="Band 7/SPFH domain"/>
    <property type="match status" value="1"/>
</dbReference>
<dbReference type="PANTHER" id="PTHR10264">
    <property type="entry name" value="BAND 7 PROTEIN-RELATED"/>
    <property type="match status" value="1"/>
</dbReference>
<dbReference type="Pfam" id="PF01145">
    <property type="entry name" value="Band_7"/>
    <property type="match status" value="1"/>
</dbReference>
<name>A0A1G2E595_9BACT</name>
<protein>
    <recommendedName>
        <fullName evidence="3">Band 7 domain-containing protein</fullName>
    </recommendedName>
</protein>
<dbReference type="AlphaFoldDB" id="A0A1G2E595"/>
<reference evidence="4 5" key="1">
    <citation type="journal article" date="2016" name="Nat. Commun.">
        <title>Thousands of microbial genomes shed light on interconnected biogeochemical processes in an aquifer system.</title>
        <authorList>
            <person name="Anantharaman K."/>
            <person name="Brown C.T."/>
            <person name="Hug L.A."/>
            <person name="Sharon I."/>
            <person name="Castelle C.J."/>
            <person name="Probst A.J."/>
            <person name="Thomas B.C."/>
            <person name="Singh A."/>
            <person name="Wilkins M.J."/>
            <person name="Karaoz U."/>
            <person name="Brodie E.L."/>
            <person name="Williams K.H."/>
            <person name="Hubbard S.S."/>
            <person name="Banfield J.F."/>
        </authorList>
    </citation>
    <scope>NUCLEOTIDE SEQUENCE [LARGE SCALE GENOMIC DNA]</scope>
</reference>
<keyword evidence="2" id="KW-1133">Transmembrane helix</keyword>
<dbReference type="GO" id="GO:0098552">
    <property type="term" value="C:side of membrane"/>
    <property type="evidence" value="ECO:0007669"/>
    <property type="project" value="UniProtKB-ARBA"/>
</dbReference>
<dbReference type="CDD" id="cd08826">
    <property type="entry name" value="SPFH_eoslipins_u1"/>
    <property type="match status" value="1"/>
</dbReference>
<dbReference type="PRINTS" id="PR00721">
    <property type="entry name" value="STOMATIN"/>
</dbReference>
<keyword evidence="2" id="KW-0472">Membrane</keyword>
<dbReference type="Gene3D" id="3.30.479.30">
    <property type="entry name" value="Band 7 domain"/>
    <property type="match status" value="1"/>
</dbReference>
<dbReference type="SMART" id="SM00244">
    <property type="entry name" value="PHB"/>
    <property type="match status" value="1"/>
</dbReference>
<organism evidence="4 5">
    <name type="scientific">Candidatus Nealsonbacteria bacterium RIFCSPHIGHO2_01_FULL_43_31</name>
    <dbReference type="NCBI Taxonomy" id="1801665"/>
    <lineage>
        <taxon>Bacteria</taxon>
        <taxon>Candidatus Nealsoniibacteriota</taxon>
    </lineage>
</organism>
<dbReference type="PANTHER" id="PTHR10264:SF19">
    <property type="entry name" value="AT06885P-RELATED"/>
    <property type="match status" value="1"/>
</dbReference>
<keyword evidence="2" id="KW-0812">Transmembrane</keyword>
<dbReference type="FunFam" id="3.30.479.30:FF:000004">
    <property type="entry name" value="Putative membrane protease family, stomatin"/>
    <property type="match status" value="1"/>
</dbReference>
<dbReference type="InterPro" id="IPR036013">
    <property type="entry name" value="Band_7/SPFH_dom_sf"/>
</dbReference>
<evidence type="ECO:0000256" key="1">
    <source>
        <dbReference type="ARBA" id="ARBA00008164"/>
    </source>
</evidence>
<feature type="domain" description="Band 7" evidence="3">
    <location>
        <begin position="17"/>
        <end position="174"/>
    </location>
</feature>
<accession>A0A1G2E595</accession>
<comment type="similarity">
    <text evidence="1">Belongs to the band 7/mec-2 family.</text>
</comment>
<dbReference type="InterPro" id="IPR001972">
    <property type="entry name" value="Stomatin_HflK_fam"/>
</dbReference>
<dbReference type="Proteomes" id="UP000178721">
    <property type="component" value="Unassembled WGS sequence"/>
</dbReference>
<dbReference type="Gene3D" id="6.10.250.2090">
    <property type="match status" value="1"/>
</dbReference>
<evidence type="ECO:0000256" key="2">
    <source>
        <dbReference type="SAM" id="Phobius"/>
    </source>
</evidence>
<gene>
    <name evidence="4" type="ORF">A2654_00220</name>
</gene>
<dbReference type="InterPro" id="IPR001107">
    <property type="entry name" value="Band_7"/>
</dbReference>
<evidence type="ECO:0000313" key="5">
    <source>
        <dbReference type="Proteomes" id="UP000178721"/>
    </source>
</evidence>